<evidence type="ECO:0000313" key="3">
    <source>
        <dbReference type="EMBL" id="CAK9178350.1"/>
    </source>
</evidence>
<organism evidence="3 4">
    <name type="scientific">Ilex paraguariensis</name>
    <name type="common">yerba mate</name>
    <dbReference type="NCBI Taxonomy" id="185542"/>
    <lineage>
        <taxon>Eukaryota</taxon>
        <taxon>Viridiplantae</taxon>
        <taxon>Streptophyta</taxon>
        <taxon>Embryophyta</taxon>
        <taxon>Tracheophyta</taxon>
        <taxon>Spermatophyta</taxon>
        <taxon>Magnoliopsida</taxon>
        <taxon>eudicotyledons</taxon>
        <taxon>Gunneridae</taxon>
        <taxon>Pentapetalae</taxon>
        <taxon>asterids</taxon>
        <taxon>campanulids</taxon>
        <taxon>Aquifoliales</taxon>
        <taxon>Aquifoliaceae</taxon>
        <taxon>Ilex</taxon>
    </lineage>
</organism>
<evidence type="ECO:0000313" key="4">
    <source>
        <dbReference type="Proteomes" id="UP001642360"/>
    </source>
</evidence>
<dbReference type="EMBL" id="CAUOFW020007279">
    <property type="protein sequence ID" value="CAK9178350.1"/>
    <property type="molecule type" value="Genomic_DNA"/>
</dbReference>
<reference evidence="3 4" key="1">
    <citation type="submission" date="2024-02" db="EMBL/GenBank/DDBJ databases">
        <authorList>
            <person name="Vignale AGUSTIN F."/>
            <person name="Sosa J E."/>
            <person name="Modenutti C."/>
        </authorList>
    </citation>
    <scope>NUCLEOTIDE SEQUENCE [LARGE SCALE GENOMIC DNA]</scope>
</reference>
<keyword evidence="2" id="KW-0812">Transmembrane</keyword>
<feature type="transmembrane region" description="Helical" evidence="2">
    <location>
        <begin position="45"/>
        <end position="65"/>
    </location>
</feature>
<evidence type="ECO:0000256" key="2">
    <source>
        <dbReference type="SAM" id="Phobius"/>
    </source>
</evidence>
<keyword evidence="2" id="KW-1133">Transmembrane helix</keyword>
<gene>
    <name evidence="3" type="ORF">ILEXP_LOCUS48276</name>
</gene>
<feature type="region of interest" description="Disordered" evidence="1">
    <location>
        <begin position="82"/>
        <end position="101"/>
    </location>
</feature>
<dbReference type="AlphaFoldDB" id="A0ABC8UDP7"/>
<sequence>MVLSFDRKLRSITVAVFVLWNKLKAIQLLMGGCRGLCSIGTRHLSFARFLCCFVIFQALETFFYLSMHHIARAFMHENYKANKTRPKKEAEDASSIVNVEA</sequence>
<proteinExistence type="predicted"/>
<comment type="caution">
    <text evidence="3">The sequence shown here is derived from an EMBL/GenBank/DDBJ whole genome shotgun (WGS) entry which is preliminary data.</text>
</comment>
<accession>A0ABC8UDP7</accession>
<evidence type="ECO:0000256" key="1">
    <source>
        <dbReference type="SAM" id="MobiDB-lite"/>
    </source>
</evidence>
<dbReference type="Proteomes" id="UP001642360">
    <property type="component" value="Unassembled WGS sequence"/>
</dbReference>
<keyword evidence="4" id="KW-1185">Reference proteome</keyword>
<name>A0ABC8UDP7_9AQUA</name>
<keyword evidence="2" id="KW-0472">Membrane</keyword>
<protein>
    <submittedName>
        <fullName evidence="3">Uncharacterized protein</fullName>
    </submittedName>
</protein>